<reference evidence="1" key="1">
    <citation type="submission" date="2014-09" db="EMBL/GenBank/DDBJ databases">
        <authorList>
            <person name="Magalhaes I.L.F."/>
            <person name="Oliveira U."/>
            <person name="Santos F.R."/>
            <person name="Vidigal T.H.D.A."/>
            <person name="Brescovit A.D."/>
            <person name="Santos A.J."/>
        </authorList>
    </citation>
    <scope>NUCLEOTIDE SEQUENCE</scope>
    <source>
        <tissue evidence="1">Shoot tissue taken approximately 20 cm above the soil surface</tissue>
    </source>
</reference>
<proteinExistence type="predicted"/>
<evidence type="ECO:0000313" key="1">
    <source>
        <dbReference type="EMBL" id="JAE23407.1"/>
    </source>
</evidence>
<protein>
    <submittedName>
        <fullName evidence="1">Uncharacterized protein</fullName>
    </submittedName>
</protein>
<organism evidence="1">
    <name type="scientific">Arundo donax</name>
    <name type="common">Giant reed</name>
    <name type="synonym">Donax arundinaceus</name>
    <dbReference type="NCBI Taxonomy" id="35708"/>
    <lineage>
        <taxon>Eukaryota</taxon>
        <taxon>Viridiplantae</taxon>
        <taxon>Streptophyta</taxon>
        <taxon>Embryophyta</taxon>
        <taxon>Tracheophyta</taxon>
        <taxon>Spermatophyta</taxon>
        <taxon>Magnoliopsida</taxon>
        <taxon>Liliopsida</taxon>
        <taxon>Poales</taxon>
        <taxon>Poaceae</taxon>
        <taxon>PACMAD clade</taxon>
        <taxon>Arundinoideae</taxon>
        <taxon>Arundineae</taxon>
        <taxon>Arundo</taxon>
    </lineage>
</organism>
<accession>A0A0A9GFY7</accession>
<dbReference type="EMBL" id="GBRH01174489">
    <property type="protein sequence ID" value="JAE23407.1"/>
    <property type="molecule type" value="Transcribed_RNA"/>
</dbReference>
<name>A0A0A9GFY7_ARUDO</name>
<sequence length="41" mass="4533">MLNHKTLPPKLLGMHYATIGVHQNLGKNHSGGKEIVWLVVT</sequence>
<reference evidence="1" key="2">
    <citation type="journal article" date="2015" name="Data Brief">
        <title>Shoot transcriptome of the giant reed, Arundo donax.</title>
        <authorList>
            <person name="Barrero R.A."/>
            <person name="Guerrero F.D."/>
            <person name="Moolhuijzen P."/>
            <person name="Goolsby J.A."/>
            <person name="Tidwell J."/>
            <person name="Bellgard S.E."/>
            <person name="Bellgard M.I."/>
        </authorList>
    </citation>
    <scope>NUCLEOTIDE SEQUENCE</scope>
    <source>
        <tissue evidence="1">Shoot tissue taken approximately 20 cm above the soil surface</tissue>
    </source>
</reference>
<dbReference type="AlphaFoldDB" id="A0A0A9GFY7"/>